<accession>A0A1S8A8I2</accession>
<name>A0A1S8A8I2_ROSNE</name>
<evidence type="ECO:0000313" key="1">
    <source>
        <dbReference type="EMBL" id="GAW26367.1"/>
    </source>
</evidence>
<evidence type="ECO:0000313" key="2">
    <source>
        <dbReference type="Proteomes" id="UP000054516"/>
    </source>
</evidence>
<dbReference type="EMBL" id="DF977474">
    <property type="protein sequence ID" value="GAW26367.1"/>
    <property type="molecule type" value="Genomic_DNA"/>
</dbReference>
<keyword evidence="2" id="KW-1185">Reference proteome</keyword>
<reference evidence="1" key="1">
    <citation type="submission" date="2016-03" db="EMBL/GenBank/DDBJ databases">
        <title>Draft genome sequence of Rosellinia necatrix.</title>
        <authorList>
            <person name="Kanematsu S."/>
        </authorList>
    </citation>
    <scope>NUCLEOTIDE SEQUENCE [LARGE SCALE GENOMIC DNA]</scope>
    <source>
        <strain evidence="1">W97</strain>
    </source>
</reference>
<organism evidence="1">
    <name type="scientific">Rosellinia necatrix</name>
    <name type="common">White root-rot fungus</name>
    <dbReference type="NCBI Taxonomy" id="77044"/>
    <lineage>
        <taxon>Eukaryota</taxon>
        <taxon>Fungi</taxon>
        <taxon>Dikarya</taxon>
        <taxon>Ascomycota</taxon>
        <taxon>Pezizomycotina</taxon>
        <taxon>Sordariomycetes</taxon>
        <taxon>Xylariomycetidae</taxon>
        <taxon>Xylariales</taxon>
        <taxon>Xylariaceae</taxon>
        <taxon>Rosellinia</taxon>
    </lineage>
</organism>
<sequence length="91" mass="9572">MGQPQTQPHQSQARPLRHVVRFPSLSLTLPPSAHAIVMGTLTYSPPSQMQNDLSVLFTAAPVSQARCKSGGGGRGGGRGVLNIRSLCLPPT</sequence>
<dbReference type="Proteomes" id="UP000054516">
    <property type="component" value="Unassembled WGS sequence"/>
</dbReference>
<proteinExistence type="predicted"/>
<dbReference type="AlphaFoldDB" id="A0A1S8A8I2"/>
<gene>
    <name evidence="1" type="ORF">SAMD00023353_2900680</name>
</gene>
<protein>
    <submittedName>
        <fullName evidence="1">Uncharacterized protein</fullName>
    </submittedName>
</protein>